<dbReference type="InterPro" id="IPR007055">
    <property type="entry name" value="BON_dom"/>
</dbReference>
<dbReference type="Gene3D" id="3.30.1340.30">
    <property type="match status" value="3"/>
</dbReference>
<dbReference type="InterPro" id="IPR051686">
    <property type="entry name" value="Lipoprotein_DolP"/>
</dbReference>
<feature type="domain" description="BON" evidence="1">
    <location>
        <begin position="94"/>
        <end position="162"/>
    </location>
</feature>
<name>A0A852T186_9MICO</name>
<keyword evidence="3" id="KW-1185">Reference proteome</keyword>
<dbReference type="RefSeq" id="WP_179456511.1">
    <property type="nucleotide sequence ID" value="NZ_BAAAPX010000001.1"/>
</dbReference>
<dbReference type="Pfam" id="PF04972">
    <property type="entry name" value="BON"/>
    <property type="match status" value="3"/>
</dbReference>
<sequence length="239" mass="25645">MDTASESPARPAKDHARRFDDLTVRQAVEAELAWAPDVDSAAIGVAVDGGVVTLTGDVGSLHERIAAVEAAERVAGVRTVADELRLVSGDGEPHGHRLAQAVDAILAWTAGVPHQGIRAEVNGHRVVLLGTVDWDHERVAAKKAVQRIHGVHEVESRIELTRRPDGEAVEEQIRNAITRNAVVDARRIHVTVDGSEVTLTGHVGSWAERTQAVRTAWSSPHVSAVRDRLVVDTSSTEIG</sequence>
<comment type="caution">
    <text evidence="2">The sequence shown here is derived from an EMBL/GenBank/DDBJ whole genome shotgun (WGS) entry which is preliminary data.</text>
</comment>
<evidence type="ECO:0000313" key="2">
    <source>
        <dbReference type="EMBL" id="NYD74602.1"/>
    </source>
</evidence>
<dbReference type="InterPro" id="IPR014004">
    <property type="entry name" value="Transpt-assoc_nodulatn_dom_bac"/>
</dbReference>
<dbReference type="Proteomes" id="UP000589620">
    <property type="component" value="Unassembled WGS sequence"/>
</dbReference>
<organism evidence="2 3">
    <name type="scientific">Leifsonia soli</name>
    <dbReference type="NCBI Taxonomy" id="582665"/>
    <lineage>
        <taxon>Bacteria</taxon>
        <taxon>Bacillati</taxon>
        <taxon>Actinomycetota</taxon>
        <taxon>Actinomycetes</taxon>
        <taxon>Micrococcales</taxon>
        <taxon>Microbacteriaceae</taxon>
        <taxon>Leifsonia</taxon>
    </lineage>
</organism>
<proteinExistence type="predicted"/>
<dbReference type="AlphaFoldDB" id="A0A852T186"/>
<feature type="domain" description="BON" evidence="1">
    <location>
        <begin position="165"/>
        <end position="233"/>
    </location>
</feature>
<reference evidence="2 3" key="1">
    <citation type="submission" date="2020-07" db="EMBL/GenBank/DDBJ databases">
        <title>Sequencing the genomes of 1000 actinobacteria strains.</title>
        <authorList>
            <person name="Klenk H.-P."/>
        </authorList>
    </citation>
    <scope>NUCLEOTIDE SEQUENCE [LARGE SCALE GENOMIC DNA]</scope>
    <source>
        <strain evidence="2 3">DSM 23871</strain>
    </source>
</reference>
<gene>
    <name evidence="2" type="ORF">BJ963_002121</name>
</gene>
<feature type="domain" description="BON" evidence="1">
    <location>
        <begin position="20"/>
        <end position="88"/>
    </location>
</feature>
<evidence type="ECO:0000259" key="1">
    <source>
        <dbReference type="PROSITE" id="PS50914"/>
    </source>
</evidence>
<dbReference type="PANTHER" id="PTHR34606:SF15">
    <property type="entry name" value="BON DOMAIN-CONTAINING PROTEIN"/>
    <property type="match status" value="1"/>
</dbReference>
<dbReference type="SMART" id="SM00749">
    <property type="entry name" value="BON"/>
    <property type="match status" value="3"/>
</dbReference>
<protein>
    <submittedName>
        <fullName evidence="2">Osmotically-inducible protein OsmY</fullName>
    </submittedName>
</protein>
<dbReference type="PROSITE" id="PS50914">
    <property type="entry name" value="BON"/>
    <property type="match status" value="3"/>
</dbReference>
<dbReference type="EMBL" id="JACCBJ010000001">
    <property type="protein sequence ID" value="NYD74602.1"/>
    <property type="molecule type" value="Genomic_DNA"/>
</dbReference>
<evidence type="ECO:0000313" key="3">
    <source>
        <dbReference type="Proteomes" id="UP000589620"/>
    </source>
</evidence>
<accession>A0A852T186</accession>
<dbReference type="PANTHER" id="PTHR34606">
    <property type="entry name" value="BON DOMAIN-CONTAINING PROTEIN"/>
    <property type="match status" value="1"/>
</dbReference>